<dbReference type="PROSITE" id="PS50850">
    <property type="entry name" value="MFS"/>
    <property type="match status" value="1"/>
</dbReference>
<dbReference type="GO" id="GO:0022857">
    <property type="term" value="F:transmembrane transporter activity"/>
    <property type="evidence" value="ECO:0007669"/>
    <property type="project" value="InterPro"/>
</dbReference>
<proteinExistence type="inferred from homology"/>
<dbReference type="SUPFAM" id="SSF103473">
    <property type="entry name" value="MFS general substrate transporter"/>
    <property type="match status" value="1"/>
</dbReference>
<name>A0A7C8IKV5_9PEZI</name>
<comment type="caution">
    <text evidence="10">The sequence shown here is derived from an EMBL/GenBank/DDBJ whole genome shotgun (WGS) entry which is preliminary data.</text>
</comment>
<feature type="transmembrane region" description="Helical" evidence="8">
    <location>
        <begin position="36"/>
        <end position="53"/>
    </location>
</feature>
<feature type="transmembrane region" description="Helical" evidence="8">
    <location>
        <begin position="264"/>
        <end position="283"/>
    </location>
</feature>
<dbReference type="OrthoDB" id="10021397at2759"/>
<feature type="domain" description="Major facilitator superfamily (MFS) profile" evidence="9">
    <location>
        <begin position="39"/>
        <end position="532"/>
    </location>
</feature>
<dbReference type="PANTHER" id="PTHR23501:SF12">
    <property type="entry name" value="MAJOR FACILITATOR SUPERFAMILY (MFS) PROFILE DOMAIN-CONTAINING PROTEIN-RELATED"/>
    <property type="match status" value="1"/>
</dbReference>
<feature type="transmembrane region" description="Helical" evidence="8">
    <location>
        <begin position="191"/>
        <end position="211"/>
    </location>
</feature>
<evidence type="ECO:0000256" key="5">
    <source>
        <dbReference type="ARBA" id="ARBA00022989"/>
    </source>
</evidence>
<accession>A0A7C8IKV5</accession>
<dbReference type="InterPro" id="IPR036259">
    <property type="entry name" value="MFS_trans_sf"/>
</dbReference>
<dbReference type="Gene3D" id="1.20.1250.20">
    <property type="entry name" value="MFS general substrate transporter like domains"/>
    <property type="match status" value="1"/>
</dbReference>
<dbReference type="Gene3D" id="1.20.1720.10">
    <property type="entry name" value="Multidrug resistance protein D"/>
    <property type="match status" value="1"/>
</dbReference>
<evidence type="ECO:0000313" key="11">
    <source>
        <dbReference type="Proteomes" id="UP000481858"/>
    </source>
</evidence>
<sequence length="544" mass="58193">MSSQPQSDEEKMRSSGDPVDDASLPTSTRSIRGVKWFLVVCAILSSMLIYSLDSTITADLVPAISNQFGEPQLLPWLSVGFILGAAVALLPVGKLYAKFDAKWVYVVSILIFLAASALCGAAPNMDAIIVGRVILGVAGSGMYCGILTFLSALTDEAERPTYLSFSGATWGVGTSLGPLIGGAFAKVDWRWGFYINLVIGGVFMPIYLFLLPSLDPLPKGTARGVRLKNFDVLGTVLSTGSILSLVLAINFGGVLYPWNSGSTIALFVVGGVGLLVFFVQQKFSWFTTWAERLFPGHLLRNKEAVLLFLISICTNAAIFVPIFYIPIYFQFTRGDSALDAAVRLLPLIFVVTFAMLANGFLMARFGYAYPWYIFGSAVGLVGNVLLYTIDAETANANIYGYEVLLGLGIGACNQAGYAVIQTIVSPGDSSFAVPFMMMAQYTGITIGLSVSGALFVNKSLIGLRQLLPTFSDIELNSLISGTSGDGLDVVPVALRGQTIDILVNSLRDTFILSFVAAAVALVLSLFLKKEKAFQKGDAIQAVMG</sequence>
<dbReference type="Pfam" id="PF07690">
    <property type="entry name" value="MFS_1"/>
    <property type="match status" value="1"/>
</dbReference>
<feature type="transmembrane region" description="Helical" evidence="8">
    <location>
        <begin position="304"/>
        <end position="329"/>
    </location>
</feature>
<feature type="transmembrane region" description="Helical" evidence="8">
    <location>
        <begin position="398"/>
        <end position="420"/>
    </location>
</feature>
<evidence type="ECO:0000256" key="3">
    <source>
        <dbReference type="ARBA" id="ARBA00022448"/>
    </source>
</evidence>
<comment type="subcellular location">
    <subcellularLocation>
        <location evidence="1">Membrane</location>
        <topology evidence="1">Multi-pass membrane protein</topology>
    </subcellularLocation>
</comment>
<feature type="transmembrane region" description="Helical" evidence="8">
    <location>
        <begin position="162"/>
        <end position="185"/>
    </location>
</feature>
<feature type="transmembrane region" description="Helical" evidence="8">
    <location>
        <begin position="510"/>
        <end position="527"/>
    </location>
</feature>
<keyword evidence="5 8" id="KW-1133">Transmembrane helix</keyword>
<keyword evidence="4 8" id="KW-0812">Transmembrane</keyword>
<organism evidence="10 11">
    <name type="scientific">Xylaria multiplex</name>
    <dbReference type="NCBI Taxonomy" id="323545"/>
    <lineage>
        <taxon>Eukaryota</taxon>
        <taxon>Fungi</taxon>
        <taxon>Dikarya</taxon>
        <taxon>Ascomycota</taxon>
        <taxon>Pezizomycotina</taxon>
        <taxon>Sordariomycetes</taxon>
        <taxon>Xylariomycetidae</taxon>
        <taxon>Xylariales</taxon>
        <taxon>Xylariaceae</taxon>
        <taxon>Xylaria</taxon>
    </lineage>
</organism>
<reference evidence="10 11" key="1">
    <citation type="submission" date="2019-12" db="EMBL/GenBank/DDBJ databases">
        <title>Draft genome sequence of the ascomycete Xylaria multiplex DSM 110363.</title>
        <authorList>
            <person name="Buettner E."/>
            <person name="Kellner H."/>
        </authorList>
    </citation>
    <scope>NUCLEOTIDE SEQUENCE [LARGE SCALE GENOMIC DNA]</scope>
    <source>
        <strain evidence="10 11">DSM 110363</strain>
    </source>
</reference>
<keyword evidence="11" id="KW-1185">Reference proteome</keyword>
<feature type="transmembrane region" description="Helical" evidence="8">
    <location>
        <begin position="73"/>
        <end position="92"/>
    </location>
</feature>
<dbReference type="GO" id="GO:0005886">
    <property type="term" value="C:plasma membrane"/>
    <property type="evidence" value="ECO:0007669"/>
    <property type="project" value="TreeGrafter"/>
</dbReference>
<evidence type="ECO:0000313" key="10">
    <source>
        <dbReference type="EMBL" id="KAF2966206.1"/>
    </source>
</evidence>
<evidence type="ECO:0000256" key="6">
    <source>
        <dbReference type="ARBA" id="ARBA00023136"/>
    </source>
</evidence>
<evidence type="ECO:0000256" key="4">
    <source>
        <dbReference type="ARBA" id="ARBA00022692"/>
    </source>
</evidence>
<feature type="transmembrane region" description="Helical" evidence="8">
    <location>
        <begin position="129"/>
        <end position="150"/>
    </location>
</feature>
<dbReference type="Proteomes" id="UP000481858">
    <property type="component" value="Unassembled WGS sequence"/>
</dbReference>
<dbReference type="AlphaFoldDB" id="A0A7C8IKV5"/>
<dbReference type="PANTHER" id="PTHR23501">
    <property type="entry name" value="MAJOR FACILITATOR SUPERFAMILY"/>
    <property type="match status" value="1"/>
</dbReference>
<feature type="transmembrane region" description="Helical" evidence="8">
    <location>
        <begin position="368"/>
        <end position="386"/>
    </location>
</feature>
<evidence type="ECO:0000256" key="1">
    <source>
        <dbReference type="ARBA" id="ARBA00004141"/>
    </source>
</evidence>
<dbReference type="InterPro" id="IPR020846">
    <property type="entry name" value="MFS_dom"/>
</dbReference>
<dbReference type="FunCoup" id="A0A7C8IKV5">
    <property type="interactions" value="65"/>
</dbReference>
<feature type="transmembrane region" description="Helical" evidence="8">
    <location>
        <begin position="104"/>
        <end position="123"/>
    </location>
</feature>
<dbReference type="InterPro" id="IPR011701">
    <property type="entry name" value="MFS"/>
</dbReference>
<evidence type="ECO:0000256" key="8">
    <source>
        <dbReference type="SAM" id="Phobius"/>
    </source>
</evidence>
<feature type="transmembrane region" description="Helical" evidence="8">
    <location>
        <begin position="341"/>
        <end position="361"/>
    </location>
</feature>
<evidence type="ECO:0000256" key="7">
    <source>
        <dbReference type="SAM" id="MobiDB-lite"/>
    </source>
</evidence>
<evidence type="ECO:0000259" key="9">
    <source>
        <dbReference type="PROSITE" id="PS50850"/>
    </source>
</evidence>
<feature type="transmembrane region" description="Helical" evidence="8">
    <location>
        <begin position="432"/>
        <end position="456"/>
    </location>
</feature>
<evidence type="ECO:0000256" key="2">
    <source>
        <dbReference type="ARBA" id="ARBA00007520"/>
    </source>
</evidence>
<gene>
    <name evidence="10" type="ORF">GQX73_g7374</name>
</gene>
<protein>
    <recommendedName>
        <fullName evidence="9">Major facilitator superfamily (MFS) profile domain-containing protein</fullName>
    </recommendedName>
</protein>
<feature type="region of interest" description="Disordered" evidence="7">
    <location>
        <begin position="1"/>
        <end position="24"/>
    </location>
</feature>
<feature type="transmembrane region" description="Helical" evidence="8">
    <location>
        <begin position="232"/>
        <end position="258"/>
    </location>
</feature>
<dbReference type="EMBL" id="WUBL01000095">
    <property type="protein sequence ID" value="KAF2966206.1"/>
    <property type="molecule type" value="Genomic_DNA"/>
</dbReference>
<dbReference type="InParanoid" id="A0A7C8IKV5"/>
<keyword evidence="3" id="KW-0813">Transport</keyword>
<keyword evidence="6 8" id="KW-0472">Membrane</keyword>
<comment type="similarity">
    <text evidence="2">Belongs to the major facilitator superfamily. TCR/Tet family.</text>
</comment>